<dbReference type="RefSeq" id="WP_129257140.1">
    <property type="nucleotide sequence ID" value="NZ_JBGKFY010000002.1"/>
</dbReference>
<keyword evidence="3" id="KW-0808">Transferase</keyword>
<feature type="transmembrane region" description="Helical" evidence="1">
    <location>
        <begin position="12"/>
        <end position="31"/>
    </location>
</feature>
<proteinExistence type="predicted"/>
<organism evidence="3 4">
    <name type="scientific">Blautia faecicola</name>
    <dbReference type="NCBI Taxonomy" id="2509240"/>
    <lineage>
        <taxon>Bacteria</taxon>
        <taxon>Bacillati</taxon>
        <taxon>Bacillota</taxon>
        <taxon>Clostridia</taxon>
        <taxon>Lachnospirales</taxon>
        <taxon>Lachnospiraceae</taxon>
        <taxon>Blautia</taxon>
    </lineage>
</organism>
<feature type="transmembrane region" description="Helical" evidence="1">
    <location>
        <begin position="206"/>
        <end position="226"/>
    </location>
</feature>
<evidence type="ECO:0000313" key="3">
    <source>
        <dbReference type="EMBL" id="RXS74501.1"/>
    </source>
</evidence>
<feature type="transmembrane region" description="Helical" evidence="1">
    <location>
        <begin position="314"/>
        <end position="332"/>
    </location>
</feature>
<dbReference type="PANTHER" id="PTHR23028">
    <property type="entry name" value="ACETYLTRANSFERASE"/>
    <property type="match status" value="1"/>
</dbReference>
<feature type="transmembrane region" description="Helical" evidence="1">
    <location>
        <begin position="90"/>
        <end position="109"/>
    </location>
</feature>
<accession>A0A4Q1RFV7</accession>
<keyword evidence="1" id="KW-1133">Transmembrane helix</keyword>
<feature type="domain" description="Acyltransferase 3" evidence="2">
    <location>
        <begin position="12"/>
        <end position="329"/>
    </location>
</feature>
<feature type="transmembrane region" description="Helical" evidence="1">
    <location>
        <begin position="51"/>
        <end position="70"/>
    </location>
</feature>
<dbReference type="PANTHER" id="PTHR23028:SF134">
    <property type="entry name" value="PUTATIVE (AFU_ORTHOLOGUE AFUA_4G08520)-RELATED"/>
    <property type="match status" value="1"/>
</dbReference>
<keyword evidence="1" id="KW-0472">Membrane</keyword>
<evidence type="ECO:0000259" key="2">
    <source>
        <dbReference type="Pfam" id="PF01757"/>
    </source>
</evidence>
<gene>
    <name evidence="3" type="ORF">ETP43_04280</name>
</gene>
<comment type="caution">
    <text evidence="3">The sequence shown here is derived from an EMBL/GenBank/DDBJ whole genome shotgun (WGS) entry which is preliminary data.</text>
</comment>
<dbReference type="Pfam" id="PF01757">
    <property type="entry name" value="Acyl_transf_3"/>
    <property type="match status" value="1"/>
</dbReference>
<evidence type="ECO:0000313" key="4">
    <source>
        <dbReference type="Proteomes" id="UP000290106"/>
    </source>
</evidence>
<feature type="transmembrane region" description="Helical" evidence="1">
    <location>
        <begin position="238"/>
        <end position="261"/>
    </location>
</feature>
<dbReference type="EMBL" id="SDKC01000001">
    <property type="protein sequence ID" value="RXS74501.1"/>
    <property type="molecule type" value="Genomic_DNA"/>
</dbReference>
<sequence>MKLENITAGRNNNLNLIRFIAAILVIYSHSYPIGTGTDAGEPLMRVSGGQIGFGSLAVCVFFVFGGFLICKSMLRVRDGKTYFKARCIRIFPPLIFVAVCSAFLLGPFYTNLPLGEYFTSAGTYRYLLNGCMVLQHNLPGVFENNIYAGVVNGALWTLPVEFLCYIMCYVMYRLRLLERKNLKYTIVIFAVGCVGVQILSERGIPMVGSMIRPTVMFFIGMLYYLYQDKIKMSWKAALLAAVGLVVSTGVGVLGYMIYVFLPYLLFYLGYATKKKFAGFGKKREISYGIYLAGFPIQQMICAQFGGQMMPLVNAVLAIPLAILAGWLIWLCVENPLKK</sequence>
<protein>
    <submittedName>
        <fullName evidence="3">Acyltransferase</fullName>
    </submittedName>
</protein>
<keyword evidence="4" id="KW-1185">Reference proteome</keyword>
<evidence type="ECO:0000256" key="1">
    <source>
        <dbReference type="SAM" id="Phobius"/>
    </source>
</evidence>
<dbReference type="GO" id="GO:0016747">
    <property type="term" value="F:acyltransferase activity, transferring groups other than amino-acyl groups"/>
    <property type="evidence" value="ECO:0007669"/>
    <property type="project" value="InterPro"/>
</dbReference>
<name>A0A4Q1RFV7_9FIRM</name>
<keyword evidence="1" id="KW-0812">Transmembrane</keyword>
<dbReference type="OrthoDB" id="9796461at2"/>
<dbReference type="Proteomes" id="UP000290106">
    <property type="component" value="Unassembled WGS sequence"/>
</dbReference>
<keyword evidence="3" id="KW-0012">Acyltransferase</keyword>
<feature type="transmembrane region" description="Helical" evidence="1">
    <location>
        <begin position="146"/>
        <end position="170"/>
    </location>
</feature>
<dbReference type="InterPro" id="IPR002656">
    <property type="entry name" value="Acyl_transf_3_dom"/>
</dbReference>
<dbReference type="InterPro" id="IPR050879">
    <property type="entry name" value="Acyltransferase_3"/>
</dbReference>
<feature type="transmembrane region" description="Helical" evidence="1">
    <location>
        <begin position="182"/>
        <end position="200"/>
    </location>
</feature>
<reference evidence="3 4" key="1">
    <citation type="submission" date="2019-01" db="EMBL/GenBank/DDBJ databases">
        <title>Blautia sp. nov. KGMB01111 isolated human feces.</title>
        <authorList>
            <person name="Park J.-E."/>
            <person name="Kim J.-S."/>
            <person name="Park S.-H."/>
        </authorList>
    </citation>
    <scope>NUCLEOTIDE SEQUENCE [LARGE SCALE GENOMIC DNA]</scope>
    <source>
        <strain evidence="3 4">KGMB01111</strain>
    </source>
</reference>
<dbReference type="AlphaFoldDB" id="A0A4Q1RFV7"/>